<sequence length="868" mass="91922">MATTSPGSACSLGGRRCPCVNACRLTEGASGPAVTMVSMSSTPSFATYLAGLDPVELGAVLRARPDVLVEPQPRGFDQLAQRLTDERSLSRALTELDRDSLEVGVAVALLPGPVTADRLADLLDVPREAVRAVVDGLFARGLAWPAPASAAGVEGGEGTPGEPVIHLLPPLRLHWSEPFTEIETATRLASAALVEDVRTAVRALGRDPAGLRKPELAALFARLLADPARVAGLVAGLPAPARELLTDLWTALDEELPFVVMLAEREQRAGPAAVRALIRAGLMLPVRGLPELPREVAVAAWITEHRRTLTGPPDIPRPAADPAGVRSSAQAAAQDAVRTVAALLDEAAAVPIAALKRGGIGGRERLRLAKRLSLPPADLPVWIDLTATAGLLIHDAAGYVPGPEFAAWREAPPSRQWAPLALAWYVQEHAPSGRELDDERDIAPPLPIESDAGLLRGNLLRAADGGRSVRLTAENIDWFFPLDGYPDSLRTAVMTATIREAELLGVVAVDVLSELGEALLTSTADLADLAGPAGAFPSYRALTAAITLAASALGDRCAELLPESRPSLILQSDLTAVVSGPPTAAMAQVLRATADPESRGAAGTWRFTPASVRAAFDAGWSADELLDELRAMADHTLPQALEYLVADVARRHGHVRVRGLRSAILGDEPTTTELLHTRVLAKLHLARLAPTVLSSPEDPDTVLAELRRAGFYPVAEDATGTVIVPSSGRSPAGPPPRRQKAAAGRQPSTASPGRTRAADDAPRRVTPEELVARLRTGADESVPPPSPLVRELAGLNDRLNDSELALLAEAVESRGDVVITYRDKNGKRTVRRITINAMFGRWLDAWCHLRNDDREFAVANIQSISPAG</sequence>
<feature type="domain" description="WYL" evidence="2">
    <location>
        <begin position="804"/>
        <end position="864"/>
    </location>
</feature>
<evidence type="ECO:0000259" key="2">
    <source>
        <dbReference type="Pfam" id="PF13280"/>
    </source>
</evidence>
<feature type="region of interest" description="Disordered" evidence="1">
    <location>
        <begin position="722"/>
        <end position="766"/>
    </location>
</feature>
<dbReference type="Proteomes" id="UP000000657">
    <property type="component" value="Chromosome"/>
</dbReference>
<dbReference type="STRING" id="326424.FRAAL5572"/>
<dbReference type="HOGENOM" id="CLU_013420_0_0_11"/>
<evidence type="ECO:0000256" key="1">
    <source>
        <dbReference type="SAM" id="MobiDB-lite"/>
    </source>
</evidence>
<organism evidence="4 5">
    <name type="scientific">Frankia alni (strain DSM 45986 / CECT 9034 / ACN14a)</name>
    <dbReference type="NCBI Taxonomy" id="326424"/>
    <lineage>
        <taxon>Bacteria</taxon>
        <taxon>Bacillati</taxon>
        <taxon>Actinomycetota</taxon>
        <taxon>Actinomycetes</taxon>
        <taxon>Frankiales</taxon>
        <taxon>Frankiaceae</taxon>
        <taxon>Frankia</taxon>
    </lineage>
</organism>
<evidence type="ECO:0000259" key="3">
    <source>
        <dbReference type="Pfam" id="PF13625"/>
    </source>
</evidence>
<dbReference type="PROSITE" id="PS52050">
    <property type="entry name" value="WYL"/>
    <property type="match status" value="1"/>
</dbReference>
<accession>Q0REA5</accession>
<dbReference type="Pfam" id="PF13280">
    <property type="entry name" value="WYL"/>
    <property type="match status" value="1"/>
</dbReference>
<feature type="compositionally biased region" description="Basic and acidic residues" evidence="1">
    <location>
        <begin position="756"/>
        <end position="766"/>
    </location>
</feature>
<dbReference type="AlphaFoldDB" id="Q0REA5"/>
<evidence type="ECO:0000313" key="5">
    <source>
        <dbReference type="Proteomes" id="UP000000657"/>
    </source>
</evidence>
<dbReference type="eggNOG" id="COG2378">
    <property type="taxonomic scope" value="Bacteria"/>
</dbReference>
<dbReference type="KEGG" id="fal:FRAAL5572"/>
<feature type="domain" description="Helicase XPB/Ssl2 N-terminal" evidence="3">
    <location>
        <begin position="568"/>
        <end position="689"/>
    </location>
</feature>
<dbReference type="Pfam" id="PF13625">
    <property type="entry name" value="Helicase_C_3"/>
    <property type="match status" value="1"/>
</dbReference>
<gene>
    <name evidence="4" type="ordered locus">FRAAL5572</name>
</gene>
<keyword evidence="5" id="KW-1185">Reference proteome</keyword>
<name>Q0REA5_FRAAA</name>
<dbReference type="InterPro" id="IPR032830">
    <property type="entry name" value="XPB/Ssl2_N"/>
</dbReference>
<dbReference type="InterPro" id="IPR026881">
    <property type="entry name" value="WYL_dom"/>
</dbReference>
<protein>
    <submittedName>
        <fullName evidence="4">Uncharacterized protein</fullName>
    </submittedName>
</protein>
<evidence type="ECO:0000313" key="4">
    <source>
        <dbReference type="EMBL" id="CAJ64205.1"/>
    </source>
</evidence>
<reference evidence="4 5" key="1">
    <citation type="journal article" date="2007" name="Genome Res.">
        <title>Genome characteristics of facultatively symbiotic Frankia sp. strains reflect host range and host plant biogeography.</title>
        <authorList>
            <person name="Normand P."/>
            <person name="Lapierre P."/>
            <person name="Tisa L.S."/>
            <person name="Gogarten J.P."/>
            <person name="Alloisio N."/>
            <person name="Bagnarol E."/>
            <person name="Bassi C.A."/>
            <person name="Berry A.M."/>
            <person name="Bickhart D.M."/>
            <person name="Choisne N."/>
            <person name="Couloux A."/>
            <person name="Cournoyer B."/>
            <person name="Cruveiller S."/>
            <person name="Daubin V."/>
            <person name="Demange N."/>
            <person name="Francino M.P."/>
            <person name="Goltsman E."/>
            <person name="Huang Y."/>
            <person name="Kopp O.R."/>
            <person name="Labarre L."/>
            <person name="Lapidus A."/>
            <person name="Lavire C."/>
            <person name="Marechal J."/>
            <person name="Martinez M."/>
            <person name="Mastronunzio J.E."/>
            <person name="Mullin B.C."/>
            <person name="Niemann J."/>
            <person name="Pujic P."/>
            <person name="Rawnsley T."/>
            <person name="Rouy Z."/>
            <person name="Schenowitz C."/>
            <person name="Sellstedt A."/>
            <person name="Tavares F."/>
            <person name="Tomkins J.P."/>
            <person name="Vallenet D."/>
            <person name="Valverde C."/>
            <person name="Wall L.G."/>
            <person name="Wang Y."/>
            <person name="Medigue C."/>
            <person name="Benson D.R."/>
        </authorList>
    </citation>
    <scope>NUCLEOTIDE SEQUENCE [LARGE SCALE GENOMIC DNA]</scope>
    <source>
        <strain evidence="5">DSM 45986 / CECT 9034 / ACN14a</strain>
    </source>
</reference>
<proteinExistence type="predicted"/>
<dbReference type="EMBL" id="CT573213">
    <property type="protein sequence ID" value="CAJ64205.1"/>
    <property type="molecule type" value="Genomic_DNA"/>
</dbReference>